<sequence length="230" mass="24329">MLKYMVKKVGVKPIGFVEASPQCGIMALMTSEQKSSSHGKLLAVVTAAALVIVLALLSAFVWPGWAMNKGAGGTKQQPVASNPAPSPSIKAKELPQDSSPLLKAMPDNVLGFARTEAAPSANWTVASPLEEYSLTYSTGNMSKDVTLVVAQWAGSDAAQRQYEMLTQALKGQDVATGGVKVSGTSTGQYIVKTDANKGKTATAIWRNDTVVFQATGSTDSIKRFYPKFPL</sequence>
<reference evidence="4" key="1">
    <citation type="submission" date="2016-08" db="EMBL/GenBank/DDBJ databases">
        <authorList>
            <person name="Varghese N."/>
            <person name="Submissions Spin"/>
        </authorList>
    </citation>
    <scope>NUCLEOTIDE SEQUENCE [LARGE SCALE GENOMIC DNA]</scope>
    <source>
        <strain evidence="4">R-52791</strain>
    </source>
</reference>
<accession>A0A1C4H4M1</accession>
<organism evidence="3 4">
    <name type="scientific">Bifidobacterium commune</name>
    <dbReference type="NCBI Taxonomy" id="1505727"/>
    <lineage>
        <taxon>Bacteria</taxon>
        <taxon>Bacillati</taxon>
        <taxon>Actinomycetota</taxon>
        <taxon>Actinomycetes</taxon>
        <taxon>Bifidobacteriales</taxon>
        <taxon>Bifidobacteriaceae</taxon>
        <taxon>Bifidobacterium</taxon>
    </lineage>
</organism>
<feature type="region of interest" description="Disordered" evidence="1">
    <location>
        <begin position="72"/>
        <end position="100"/>
    </location>
</feature>
<dbReference type="STRING" id="1505727.GA0061077_0782"/>
<dbReference type="EMBL" id="FMBL01000002">
    <property type="protein sequence ID" value="SCC79692.1"/>
    <property type="molecule type" value="Genomic_DNA"/>
</dbReference>
<name>A0A1C4H4M1_9BIFI</name>
<evidence type="ECO:0000313" key="3">
    <source>
        <dbReference type="EMBL" id="SCC79692.1"/>
    </source>
</evidence>
<evidence type="ECO:0000313" key="4">
    <source>
        <dbReference type="Proteomes" id="UP000242610"/>
    </source>
</evidence>
<keyword evidence="2" id="KW-0472">Membrane</keyword>
<keyword evidence="4" id="KW-1185">Reference proteome</keyword>
<gene>
    <name evidence="3" type="ORF">GA0061077_0782</name>
</gene>
<keyword evidence="2" id="KW-1133">Transmembrane helix</keyword>
<feature type="transmembrane region" description="Helical" evidence="2">
    <location>
        <begin position="41"/>
        <end position="65"/>
    </location>
</feature>
<dbReference type="AlphaFoldDB" id="A0A1C4H4M1"/>
<proteinExistence type="predicted"/>
<keyword evidence="2" id="KW-0812">Transmembrane</keyword>
<dbReference type="Proteomes" id="UP000242610">
    <property type="component" value="Unassembled WGS sequence"/>
</dbReference>
<evidence type="ECO:0000256" key="2">
    <source>
        <dbReference type="SAM" id="Phobius"/>
    </source>
</evidence>
<protein>
    <submittedName>
        <fullName evidence="3">Uncharacterized protein</fullName>
    </submittedName>
</protein>
<evidence type="ECO:0000256" key="1">
    <source>
        <dbReference type="SAM" id="MobiDB-lite"/>
    </source>
</evidence>